<name>A0A5E7F153_PSEFL</name>
<protein>
    <recommendedName>
        <fullName evidence="4">Secreted protein</fullName>
    </recommendedName>
</protein>
<reference evidence="2 3" key="1">
    <citation type="submission" date="2019-09" db="EMBL/GenBank/DDBJ databases">
        <authorList>
            <person name="Chandra G."/>
            <person name="Truman W A."/>
        </authorList>
    </citation>
    <scope>NUCLEOTIDE SEQUENCE [LARGE SCALE GENOMIC DNA]</scope>
    <source>
        <strain evidence="2">PS704</strain>
    </source>
</reference>
<keyword evidence="1" id="KW-0732">Signal</keyword>
<dbReference type="Proteomes" id="UP000326557">
    <property type="component" value="Unassembled WGS sequence"/>
</dbReference>
<dbReference type="AlphaFoldDB" id="A0A5E7F153"/>
<accession>A0A5E7F153</accession>
<organism evidence="2 3">
    <name type="scientific">Pseudomonas fluorescens</name>
    <dbReference type="NCBI Taxonomy" id="294"/>
    <lineage>
        <taxon>Bacteria</taxon>
        <taxon>Pseudomonadati</taxon>
        <taxon>Pseudomonadota</taxon>
        <taxon>Gammaproteobacteria</taxon>
        <taxon>Pseudomonadales</taxon>
        <taxon>Pseudomonadaceae</taxon>
        <taxon>Pseudomonas</taxon>
    </lineage>
</organism>
<gene>
    <name evidence="2" type="ORF">PS704_05090</name>
</gene>
<evidence type="ECO:0000313" key="3">
    <source>
        <dbReference type="Proteomes" id="UP000326557"/>
    </source>
</evidence>
<dbReference type="EMBL" id="CABVHP010000021">
    <property type="protein sequence ID" value="VVO32047.1"/>
    <property type="molecule type" value="Genomic_DNA"/>
</dbReference>
<feature type="chain" id="PRO_5022739933" description="Secreted protein" evidence="1">
    <location>
        <begin position="18"/>
        <end position="129"/>
    </location>
</feature>
<dbReference type="RefSeq" id="WP_150639750.1">
    <property type="nucleotide sequence ID" value="NZ_CABVHP010000021.1"/>
</dbReference>
<feature type="signal peptide" evidence="1">
    <location>
        <begin position="1"/>
        <end position="17"/>
    </location>
</feature>
<evidence type="ECO:0000313" key="2">
    <source>
        <dbReference type="EMBL" id="VVO32047.1"/>
    </source>
</evidence>
<evidence type="ECO:0008006" key="4">
    <source>
        <dbReference type="Google" id="ProtNLM"/>
    </source>
</evidence>
<evidence type="ECO:0000256" key="1">
    <source>
        <dbReference type="SAM" id="SignalP"/>
    </source>
</evidence>
<sequence length="129" mass="14341" precursor="true">MKRLMCAVLLVPLIAVAGPSKKEKEEIASIVERSGQNLGGLIECDRPDLRDEYVGSLRDALSVYPGTDPVKVRALLRRVEEQGETIGRLGIKSIPSPTAEDLERQKSLCKSQILEAKRDRRALDNFILK</sequence>
<proteinExistence type="predicted"/>